<dbReference type="InParanoid" id="A0A096P9J7"/>
<name>A0A096P9J7_OSTTA</name>
<proteinExistence type="predicted"/>
<dbReference type="KEGG" id="ota:OT_ostta18g00570"/>
<dbReference type="EMBL" id="CAID01000018">
    <property type="protein sequence ID" value="CEG00697.1"/>
    <property type="molecule type" value="Genomic_DNA"/>
</dbReference>
<dbReference type="RefSeq" id="XP_022840528.1">
    <property type="nucleotide sequence ID" value="XM_022982974.1"/>
</dbReference>
<reference evidence="3 4" key="2">
    <citation type="journal article" date="2014" name="BMC Genomics">
        <title>An improved genome of the model marine alga Ostreococcus tauri unfolds by assessing Illumina de novo assemblies.</title>
        <authorList>
            <person name="Blanc-Mathieu R."/>
            <person name="Verhelst B."/>
            <person name="Derelle E."/>
            <person name="Rombauts S."/>
            <person name="Bouget F.Y."/>
            <person name="Carre I."/>
            <person name="Chateau A."/>
            <person name="Eyre-Walker A."/>
            <person name="Grimsley N."/>
            <person name="Moreau H."/>
            <person name="Piegu B."/>
            <person name="Rivals E."/>
            <person name="Schackwitz W."/>
            <person name="Van de Peer Y."/>
            <person name="Piganeau G."/>
        </authorList>
    </citation>
    <scope>NUCLEOTIDE SEQUENCE [LARGE SCALE GENOMIC DNA]</scope>
    <source>
        <strain evidence="4">OTTH 0595 / CCAP 157/2 / RCC745</strain>
    </source>
</reference>
<feature type="transmembrane region" description="Helical" evidence="2">
    <location>
        <begin position="68"/>
        <end position="87"/>
    </location>
</feature>
<organism evidence="3 4">
    <name type="scientific">Ostreococcus tauri</name>
    <name type="common">Marine green alga</name>
    <dbReference type="NCBI Taxonomy" id="70448"/>
    <lineage>
        <taxon>Eukaryota</taxon>
        <taxon>Viridiplantae</taxon>
        <taxon>Chlorophyta</taxon>
        <taxon>Mamiellophyceae</taxon>
        <taxon>Mamiellales</taxon>
        <taxon>Bathycoccaceae</taxon>
        <taxon>Ostreococcus</taxon>
    </lineage>
</organism>
<keyword evidence="4" id="KW-1185">Reference proteome</keyword>
<evidence type="ECO:0000313" key="4">
    <source>
        <dbReference type="Proteomes" id="UP000009170"/>
    </source>
</evidence>
<dbReference type="GeneID" id="34946537"/>
<keyword evidence="2" id="KW-0812">Transmembrane</keyword>
<evidence type="ECO:0000256" key="2">
    <source>
        <dbReference type="SAM" id="Phobius"/>
    </source>
</evidence>
<feature type="transmembrane region" description="Helical" evidence="2">
    <location>
        <begin position="120"/>
        <end position="141"/>
    </location>
</feature>
<comment type="caution">
    <text evidence="3">The sequence shown here is derived from an EMBL/GenBank/DDBJ whole genome shotgun (WGS) entry which is preliminary data.</text>
</comment>
<keyword evidence="2" id="KW-0472">Membrane</keyword>
<feature type="region of interest" description="Disordered" evidence="1">
    <location>
        <begin position="1"/>
        <end position="46"/>
    </location>
</feature>
<sequence length="224" mass="24799">MRHENSTRRRQRRPRDVIDEKLGRPDASDDDDSKSQNRYETTTNTLDEDEQRAVIDAFVRAHAQSRLTAARGLGLASVALSLGYFIGRCALGYGAPSGTDAWGRCPHNARVYVDDERWMMVVYVLDVASALSAALAGMGAWTRMRRGETGENWWSAFGARVGASASLGWLSLAFFVSGATVVNVAQGLVPFAFAWACSQVARTQEEHARGIEDLKARMYRHEKI</sequence>
<evidence type="ECO:0000313" key="3">
    <source>
        <dbReference type="EMBL" id="CEG00697.1"/>
    </source>
</evidence>
<feature type="transmembrane region" description="Helical" evidence="2">
    <location>
        <begin position="153"/>
        <end position="176"/>
    </location>
</feature>
<feature type="compositionally biased region" description="Basic and acidic residues" evidence="1">
    <location>
        <begin position="14"/>
        <end position="37"/>
    </location>
</feature>
<keyword evidence="2" id="KW-1133">Transmembrane helix</keyword>
<evidence type="ECO:0000256" key="1">
    <source>
        <dbReference type="SAM" id="MobiDB-lite"/>
    </source>
</evidence>
<dbReference type="Proteomes" id="UP000009170">
    <property type="component" value="Unassembled WGS sequence"/>
</dbReference>
<gene>
    <name evidence="3" type="ORF">OT_ostta18g00570</name>
</gene>
<dbReference type="AlphaFoldDB" id="A0A096P9J7"/>
<protein>
    <submittedName>
        <fullName evidence="3">Unnamed product</fullName>
    </submittedName>
</protein>
<reference evidence="4" key="1">
    <citation type="journal article" date="2006" name="Proc. Natl. Acad. Sci. U.S.A.">
        <title>Genome analysis of the smallest free-living eukaryote Ostreococcus tauri unveils many unique features.</title>
        <authorList>
            <person name="Derelle E."/>
            <person name="Ferraz C."/>
            <person name="Rombauts S."/>
            <person name="Rouze P."/>
            <person name="Worden A.Z."/>
            <person name="Robbens S."/>
            <person name="Partensky F."/>
            <person name="Degroeve S."/>
            <person name="Echeynie S."/>
            <person name="Cooke R."/>
            <person name="Saeys Y."/>
            <person name="Wuyts J."/>
            <person name="Jabbari K."/>
            <person name="Bowler C."/>
            <person name="Panaud O."/>
            <person name="Piegu B."/>
            <person name="Ball S.G."/>
            <person name="Ral J.-P."/>
            <person name="Bouget F.-Y."/>
            <person name="Piganeau G."/>
            <person name="De Baets B."/>
            <person name="Picard A."/>
            <person name="Delseny M."/>
            <person name="Demaille J."/>
            <person name="Van de Peer Y."/>
            <person name="Moreau H."/>
        </authorList>
    </citation>
    <scope>NUCLEOTIDE SEQUENCE [LARGE SCALE GENOMIC DNA]</scope>
    <source>
        <strain evidence="4">OTTH 0595 / CCAP 157/2 / RCC745</strain>
    </source>
</reference>
<accession>A0A096P9J7</accession>